<evidence type="ECO:0000256" key="4">
    <source>
        <dbReference type="PROSITE-ProRule" id="PRU00335"/>
    </source>
</evidence>
<reference evidence="6 7" key="1">
    <citation type="journal article" date="2015" name="Int. J. Syst. Evol. Microbiol.">
        <title>Amycolatopsis rhabdoformis sp. nov., an actinomycete isolated from a tropical forest soil.</title>
        <authorList>
            <person name="Souza W.R."/>
            <person name="Silva R.E."/>
            <person name="Goodfellow M."/>
            <person name="Busarakam K."/>
            <person name="Figueiro F.S."/>
            <person name="Ferreira D."/>
            <person name="Rodrigues-Filho E."/>
            <person name="Moraes L.A.B."/>
            <person name="Zucchi T.D."/>
        </authorList>
    </citation>
    <scope>NUCLEOTIDE SEQUENCE [LARGE SCALE GENOMIC DNA]</scope>
    <source>
        <strain evidence="6 7">NCIMB 14900</strain>
    </source>
</reference>
<dbReference type="Gene3D" id="1.10.357.10">
    <property type="entry name" value="Tetracycline Repressor, domain 2"/>
    <property type="match status" value="1"/>
</dbReference>
<dbReference type="SUPFAM" id="SSF48498">
    <property type="entry name" value="Tetracyclin repressor-like, C-terminal domain"/>
    <property type="match status" value="1"/>
</dbReference>
<keyword evidence="2 4" id="KW-0238">DNA-binding</keyword>
<dbReference type="RefSeq" id="WP_326836999.1">
    <property type="nucleotide sequence ID" value="NZ_CP142149.1"/>
</dbReference>
<dbReference type="PROSITE" id="PS50977">
    <property type="entry name" value="HTH_TETR_2"/>
    <property type="match status" value="1"/>
</dbReference>
<dbReference type="InterPro" id="IPR001647">
    <property type="entry name" value="HTH_TetR"/>
</dbReference>
<evidence type="ECO:0000256" key="3">
    <source>
        <dbReference type="ARBA" id="ARBA00023163"/>
    </source>
</evidence>
<evidence type="ECO:0000313" key="7">
    <source>
        <dbReference type="Proteomes" id="UP001330812"/>
    </source>
</evidence>
<accession>A0ABZ1IIH0</accession>
<dbReference type="InterPro" id="IPR009057">
    <property type="entry name" value="Homeodomain-like_sf"/>
</dbReference>
<dbReference type="Pfam" id="PF21597">
    <property type="entry name" value="TetR_C_43"/>
    <property type="match status" value="1"/>
</dbReference>
<proteinExistence type="predicted"/>
<gene>
    <name evidence="6" type="ORF">VSH64_19200</name>
</gene>
<dbReference type="SUPFAM" id="SSF46689">
    <property type="entry name" value="Homeodomain-like"/>
    <property type="match status" value="1"/>
</dbReference>
<dbReference type="InterPro" id="IPR050109">
    <property type="entry name" value="HTH-type_TetR-like_transc_reg"/>
</dbReference>
<keyword evidence="7" id="KW-1185">Reference proteome</keyword>
<organism evidence="6 7">
    <name type="scientific">Amycolatopsis rhabdoformis</name>
    <dbReference type="NCBI Taxonomy" id="1448059"/>
    <lineage>
        <taxon>Bacteria</taxon>
        <taxon>Bacillati</taxon>
        <taxon>Actinomycetota</taxon>
        <taxon>Actinomycetes</taxon>
        <taxon>Pseudonocardiales</taxon>
        <taxon>Pseudonocardiaceae</taxon>
        <taxon>Amycolatopsis</taxon>
    </lineage>
</organism>
<keyword evidence="3" id="KW-0804">Transcription</keyword>
<evidence type="ECO:0000256" key="1">
    <source>
        <dbReference type="ARBA" id="ARBA00023015"/>
    </source>
</evidence>
<feature type="DNA-binding region" description="H-T-H motif" evidence="4">
    <location>
        <begin position="29"/>
        <end position="48"/>
    </location>
</feature>
<dbReference type="InterPro" id="IPR036271">
    <property type="entry name" value="Tet_transcr_reg_TetR-rel_C_sf"/>
</dbReference>
<dbReference type="PANTHER" id="PTHR30055:SF234">
    <property type="entry name" value="HTH-TYPE TRANSCRIPTIONAL REGULATOR BETI"/>
    <property type="match status" value="1"/>
</dbReference>
<evidence type="ECO:0000259" key="5">
    <source>
        <dbReference type="PROSITE" id="PS50977"/>
    </source>
</evidence>
<dbReference type="InterPro" id="IPR049445">
    <property type="entry name" value="TetR_SbtR-like_C"/>
</dbReference>
<evidence type="ECO:0000256" key="2">
    <source>
        <dbReference type="ARBA" id="ARBA00023125"/>
    </source>
</evidence>
<protein>
    <submittedName>
        <fullName evidence="6">TetR/AcrR family transcriptional regulator</fullName>
    </submittedName>
</protein>
<dbReference type="PANTHER" id="PTHR30055">
    <property type="entry name" value="HTH-TYPE TRANSCRIPTIONAL REGULATOR RUTR"/>
    <property type="match status" value="1"/>
</dbReference>
<name>A0ABZ1IIH0_9PSEU</name>
<feature type="domain" description="HTH tetR-type" evidence="5">
    <location>
        <begin position="8"/>
        <end position="66"/>
    </location>
</feature>
<dbReference type="EMBL" id="CP142149">
    <property type="protein sequence ID" value="WSE34201.1"/>
    <property type="molecule type" value="Genomic_DNA"/>
</dbReference>
<sequence length="181" mass="19692">MPQRSDAKANRARILEVARTTLAEDGDASLNSIAKRAEVGPGTLYRHFPSREALVLAVYRAELEGLVDRAIALLREEPPLTALRHYFERLAGHIRIKRGLGDALSAANHDAITTESYGPVIDTIALILTTGEHDGTIRPGLDPDDVLLMMGCVWRTPAGPAGEAQSQRLLDLVLDSLRPRA</sequence>
<evidence type="ECO:0000313" key="6">
    <source>
        <dbReference type="EMBL" id="WSE34201.1"/>
    </source>
</evidence>
<dbReference type="Pfam" id="PF00440">
    <property type="entry name" value="TetR_N"/>
    <property type="match status" value="1"/>
</dbReference>
<keyword evidence="1" id="KW-0805">Transcription regulation</keyword>
<dbReference type="Proteomes" id="UP001330812">
    <property type="component" value="Chromosome"/>
</dbReference>